<dbReference type="InterPro" id="IPR003961">
    <property type="entry name" value="FN3_dom"/>
</dbReference>
<dbReference type="SMART" id="SM00409">
    <property type="entry name" value="IG"/>
    <property type="match status" value="7"/>
</dbReference>
<evidence type="ECO:0000256" key="1">
    <source>
        <dbReference type="ARBA" id="ARBA00004167"/>
    </source>
</evidence>
<dbReference type="FunFam" id="2.60.40.10:FF:000104">
    <property type="entry name" value="Down syndrome cell adhesion molecule b"/>
    <property type="match status" value="1"/>
</dbReference>
<dbReference type="GO" id="GO:0098609">
    <property type="term" value="P:cell-cell adhesion"/>
    <property type="evidence" value="ECO:0007669"/>
    <property type="project" value="TreeGrafter"/>
</dbReference>
<evidence type="ECO:0000259" key="11">
    <source>
        <dbReference type="PROSITE" id="PS50835"/>
    </source>
</evidence>
<keyword evidence="2 10" id="KW-0812">Transmembrane</keyword>
<protein>
    <recommendedName>
        <fullName evidence="15">Dscam</fullName>
    </recommendedName>
</protein>
<dbReference type="Proteomes" id="UP000759131">
    <property type="component" value="Unassembled WGS sequence"/>
</dbReference>
<keyword evidence="14" id="KW-1185">Reference proteome</keyword>
<dbReference type="InterPro" id="IPR056754">
    <property type="entry name" value="DSCAM/DSCAML_C"/>
</dbReference>
<evidence type="ECO:0000256" key="7">
    <source>
        <dbReference type="ARBA" id="ARBA00023136"/>
    </source>
</evidence>
<keyword evidence="4" id="KW-0677">Repeat</keyword>
<dbReference type="AlphaFoldDB" id="A0A7R9KUF4"/>
<dbReference type="SUPFAM" id="SSF49265">
    <property type="entry name" value="Fibronectin type III"/>
    <property type="match status" value="2"/>
</dbReference>
<keyword evidence="9" id="KW-0393">Immunoglobulin domain</keyword>
<evidence type="ECO:0000313" key="14">
    <source>
        <dbReference type="Proteomes" id="UP000759131"/>
    </source>
</evidence>
<dbReference type="InterPro" id="IPR013783">
    <property type="entry name" value="Ig-like_fold"/>
</dbReference>
<dbReference type="CDD" id="cd00063">
    <property type="entry name" value="FN3"/>
    <property type="match status" value="4"/>
</dbReference>
<feature type="domain" description="Ig-like" evidence="11">
    <location>
        <begin position="614"/>
        <end position="712"/>
    </location>
</feature>
<feature type="domain" description="Ig-like" evidence="11">
    <location>
        <begin position="99"/>
        <end position="194"/>
    </location>
</feature>
<dbReference type="GO" id="GO:0030154">
    <property type="term" value="P:cell differentiation"/>
    <property type="evidence" value="ECO:0007669"/>
    <property type="project" value="UniProtKB-ARBA"/>
</dbReference>
<evidence type="ECO:0000256" key="4">
    <source>
        <dbReference type="ARBA" id="ARBA00022737"/>
    </source>
</evidence>
<evidence type="ECO:0000256" key="2">
    <source>
        <dbReference type="ARBA" id="ARBA00022692"/>
    </source>
</evidence>
<dbReference type="FunFam" id="2.60.40.10:FF:000028">
    <property type="entry name" value="Neuronal cell adhesion molecule"/>
    <property type="match status" value="1"/>
</dbReference>
<evidence type="ECO:0000313" key="13">
    <source>
        <dbReference type="EMBL" id="CAD7629649.1"/>
    </source>
</evidence>
<dbReference type="Gene3D" id="2.60.40.10">
    <property type="entry name" value="Immunoglobulins"/>
    <property type="match status" value="11"/>
</dbReference>
<dbReference type="SMART" id="SM00408">
    <property type="entry name" value="IGc2"/>
    <property type="match status" value="7"/>
</dbReference>
<dbReference type="EMBL" id="OC861704">
    <property type="protein sequence ID" value="CAD7629649.1"/>
    <property type="molecule type" value="Genomic_DNA"/>
</dbReference>
<name>A0A7R9KUF4_9ACAR</name>
<dbReference type="InterPro" id="IPR007110">
    <property type="entry name" value="Ig-like_dom"/>
</dbReference>
<evidence type="ECO:0000256" key="3">
    <source>
        <dbReference type="ARBA" id="ARBA00022729"/>
    </source>
</evidence>
<evidence type="ECO:0000256" key="9">
    <source>
        <dbReference type="ARBA" id="ARBA00023319"/>
    </source>
</evidence>
<dbReference type="PANTHER" id="PTHR44170:SF56">
    <property type="entry name" value="FIBRONECTIN TYPE-III DOMAIN-CONTAINING PROTEIN"/>
    <property type="match status" value="1"/>
</dbReference>
<evidence type="ECO:0000256" key="6">
    <source>
        <dbReference type="ARBA" id="ARBA00022989"/>
    </source>
</evidence>
<reference evidence="13" key="1">
    <citation type="submission" date="2020-11" db="EMBL/GenBank/DDBJ databases">
        <authorList>
            <person name="Tran Van P."/>
        </authorList>
    </citation>
    <scope>NUCLEOTIDE SEQUENCE</scope>
</reference>
<evidence type="ECO:0000256" key="8">
    <source>
        <dbReference type="ARBA" id="ARBA00023157"/>
    </source>
</evidence>
<dbReference type="InterPro" id="IPR036179">
    <property type="entry name" value="Ig-like_dom_sf"/>
</dbReference>
<dbReference type="GO" id="GO:0009653">
    <property type="term" value="P:anatomical structure morphogenesis"/>
    <property type="evidence" value="ECO:0007669"/>
    <property type="project" value="UniProtKB-ARBA"/>
</dbReference>
<feature type="domain" description="Fibronectin type-III" evidence="12">
    <location>
        <begin position="818"/>
        <end position="921"/>
    </location>
</feature>
<feature type="non-terminal residue" evidence="13">
    <location>
        <position position="1"/>
    </location>
</feature>
<dbReference type="SUPFAM" id="SSF48726">
    <property type="entry name" value="Immunoglobulin"/>
    <property type="match status" value="7"/>
</dbReference>
<feature type="domain" description="Fibronectin type-III" evidence="12">
    <location>
        <begin position="717"/>
        <end position="813"/>
    </location>
</feature>
<feature type="domain" description="Ig-like" evidence="11">
    <location>
        <begin position="314"/>
        <end position="401"/>
    </location>
</feature>
<feature type="transmembrane region" description="Helical" evidence="10">
    <location>
        <begin position="1139"/>
        <end position="1158"/>
    </location>
</feature>
<feature type="domain" description="Ig-like" evidence="11">
    <location>
        <begin position="7"/>
        <end position="91"/>
    </location>
</feature>
<dbReference type="PANTHER" id="PTHR44170">
    <property type="entry name" value="PROTEIN SIDEKICK"/>
    <property type="match status" value="1"/>
</dbReference>
<dbReference type="FunFam" id="2.60.40.10:FF:000017">
    <property type="entry name" value="Down syndrome cell adhesion molecule b"/>
    <property type="match status" value="1"/>
</dbReference>
<feature type="domain" description="Ig-like" evidence="11">
    <location>
        <begin position="506"/>
        <end position="604"/>
    </location>
</feature>
<dbReference type="InterPro" id="IPR003599">
    <property type="entry name" value="Ig_sub"/>
</dbReference>
<feature type="domain" description="Ig-like" evidence="11">
    <location>
        <begin position="408"/>
        <end position="501"/>
    </location>
</feature>
<dbReference type="Pfam" id="PF07679">
    <property type="entry name" value="I-set"/>
    <property type="match status" value="5"/>
</dbReference>
<dbReference type="FunFam" id="2.60.40.10:FF:000719">
    <property type="entry name" value="nephrin isoform X1"/>
    <property type="match status" value="1"/>
</dbReference>
<dbReference type="Pfam" id="PF25059">
    <property type="entry name" value="FN3_DSCAM-DSCAML_C"/>
    <property type="match status" value="1"/>
</dbReference>
<dbReference type="Pfam" id="PF00041">
    <property type="entry name" value="fn3"/>
    <property type="match status" value="2"/>
</dbReference>
<gene>
    <name evidence="13" type="ORF">OSB1V03_LOCUS10064</name>
</gene>
<dbReference type="InterPro" id="IPR003598">
    <property type="entry name" value="Ig_sub2"/>
</dbReference>
<proteinExistence type="predicted"/>
<keyword evidence="6 10" id="KW-1133">Transmembrane helix</keyword>
<dbReference type="PROSITE" id="PS50853">
    <property type="entry name" value="FN3"/>
    <property type="match status" value="2"/>
</dbReference>
<dbReference type="PROSITE" id="PS50835">
    <property type="entry name" value="IG_LIKE"/>
    <property type="match status" value="7"/>
</dbReference>
<dbReference type="Pfam" id="PF13927">
    <property type="entry name" value="Ig_3"/>
    <property type="match status" value="2"/>
</dbReference>
<keyword evidence="7 10" id="KW-0472">Membrane</keyword>
<dbReference type="OrthoDB" id="5982258at2759"/>
<dbReference type="SMART" id="SM00060">
    <property type="entry name" value="FN3"/>
    <property type="match status" value="3"/>
</dbReference>
<organism evidence="13">
    <name type="scientific">Medioppia subpectinata</name>
    <dbReference type="NCBI Taxonomy" id="1979941"/>
    <lineage>
        <taxon>Eukaryota</taxon>
        <taxon>Metazoa</taxon>
        <taxon>Ecdysozoa</taxon>
        <taxon>Arthropoda</taxon>
        <taxon>Chelicerata</taxon>
        <taxon>Arachnida</taxon>
        <taxon>Acari</taxon>
        <taxon>Acariformes</taxon>
        <taxon>Sarcoptiformes</taxon>
        <taxon>Oribatida</taxon>
        <taxon>Brachypylina</taxon>
        <taxon>Oppioidea</taxon>
        <taxon>Oppiidae</taxon>
        <taxon>Medioppia</taxon>
    </lineage>
</organism>
<sequence>PHGGIAPRIWSHSTVKAWVEEKVELVCVAQAWPSPQYRWYKEDESGLISPIVSTQHMHIYDSLLIINQVMSHHSGKWICAANNSVGEEKVSLKLMVISPIVVHIEPELLVADIGKGAAFNCSFTGNPINYHVIWLRDGRPLTTDSFSGALNDGRIRLIQPTLLSIRNVIREDAGCYQCVVQSEYECSQASSQLKLGDSPPIMLETFKDQLIVESAQSMSLRCAASASPLPQIKWYLDDHTVNAVTNRYRIGDYVTHGGQVISFVNISSARVIDGGEYRCVAINDAGQASYTGRVNVLGTPALRTSWLSSSSMSPNINNTLTVVSGRSVSVRCPVIAYPIESLVWQHNSNTLPVNHRQKIEPIINGVGGKLHINNVHRNNDQGEYWCIVKGSNGKAVKGSIHLIVKVAPLIDGQPLSETTRANQGMKVKLMCSILEGDPPIQIKWYREDSKAPVVSSHTISLQNSEDYSLLTFKSVEHKDMGQWTCKAWNDVESVNRSTYLIVNVSPGWKQEPKNTYVVLGADCVIDCWADGSPIPKIIWKKSIATNAGTDSSADAEHPSDFREVVSSYRHQVYQNGTFVLQEADKSDAGFYMCQISNGIGAGLSKVIQLVVQSPPYFDIKFISNSAVKSETAVLQCEAQGDPVLRVEWQKDKQQISSLIDKRYSIKQEIISPQKVISYLEISSTVRHDSALYTCLVSNDFGTDDTNIQLIVQEVPEPPYGLSVTEISSRSATIAWKSSFSGNSAIIRYLLEYRTNCSDDQLWQEVSTLTSSDTRLSLRALLPVCYYEIRMYAENALGRSDTTSSTIVFQTGEEVPGGPPTDVIIETTSSTSLKIKWKPPLKEVQFGKIKGYYIGYKIADSDEPFQYKNVDIIGDNDSNKFETSYVTNLKRKTTYILVVQAYNGVGAGPRSDEPPTSPLLEVIATTSDSITLRWDANQNDIIEEREYVLHFKEDREQQWHQKKLRTKSNQYVLDSSNGLVSIRCGTKYKLFMTASNSLGTGEPSETISARTKGAAPLSPSTQEFVIPNSTASMLRLNSWQTGGCPIKSFSFKYKPIYQKNWITLSDEVIFEKDFYFIRDLVPNKEYKLLVSAHSDAGVTEAEYSFKTLNISLMVRVVSPQAPVDASAQAESLSLFRNITVLLPVIISIIVLCVILGTLLGCMRRQHVNQVVNGMNGLNSNNCIHKTELRQSQETFQLNDFHASD</sequence>
<feature type="domain" description="Ig-like" evidence="11">
    <location>
        <begin position="199"/>
        <end position="295"/>
    </location>
</feature>
<comment type="subcellular location">
    <subcellularLocation>
        <location evidence="1">Membrane</location>
        <topology evidence="1">Single-pass membrane protein</topology>
    </subcellularLocation>
</comment>
<keyword evidence="3" id="KW-0732">Signal</keyword>
<accession>A0A7R9KUF4</accession>
<evidence type="ECO:0000256" key="5">
    <source>
        <dbReference type="ARBA" id="ARBA00022889"/>
    </source>
</evidence>
<evidence type="ECO:0008006" key="15">
    <source>
        <dbReference type="Google" id="ProtNLM"/>
    </source>
</evidence>
<keyword evidence="5" id="KW-0130">Cell adhesion</keyword>
<dbReference type="GO" id="GO:0005886">
    <property type="term" value="C:plasma membrane"/>
    <property type="evidence" value="ECO:0007669"/>
    <property type="project" value="UniProtKB-SubCell"/>
</dbReference>
<evidence type="ECO:0000259" key="12">
    <source>
        <dbReference type="PROSITE" id="PS50853"/>
    </source>
</evidence>
<dbReference type="InterPro" id="IPR036116">
    <property type="entry name" value="FN3_sf"/>
</dbReference>
<evidence type="ECO:0000256" key="10">
    <source>
        <dbReference type="SAM" id="Phobius"/>
    </source>
</evidence>
<dbReference type="EMBL" id="CAJPIZ010007129">
    <property type="protein sequence ID" value="CAG2110079.1"/>
    <property type="molecule type" value="Genomic_DNA"/>
</dbReference>
<dbReference type="InterPro" id="IPR013098">
    <property type="entry name" value="Ig_I-set"/>
</dbReference>
<keyword evidence="8" id="KW-1015">Disulfide bond</keyword>